<dbReference type="RefSeq" id="WP_046484900.1">
    <property type="nucleotide sequence ID" value="NZ_CP039631.3"/>
</dbReference>
<evidence type="ECO:0008006" key="3">
    <source>
        <dbReference type="Google" id="ProtNLM"/>
    </source>
</evidence>
<dbReference type="EMBL" id="CP039631">
    <property type="protein sequence ID" value="QCG64515.1"/>
    <property type="molecule type" value="Genomic_DNA"/>
</dbReference>
<accession>A0A4P7Y1A0</accession>
<evidence type="ECO:0000313" key="2">
    <source>
        <dbReference type="Proteomes" id="UP000298274"/>
    </source>
</evidence>
<dbReference type="AlphaFoldDB" id="A0A4P7Y1A0"/>
<protein>
    <recommendedName>
        <fullName evidence="3">Phage protein</fullName>
    </recommendedName>
</protein>
<sequence>MDLLIEDVITPAGDILINVPADVQTLTGLGFNEAVAHLLIEKASAASALATLIAARRAAYVNEADPLYLEWQYDGTVEKEKDWRAKVAEIKVRFPLMENN</sequence>
<proteinExistence type="predicted"/>
<name>A0A4P7Y1A0_PSEVE</name>
<reference evidence="2" key="1">
    <citation type="submission" date="2019-04" db="EMBL/GenBank/DDBJ databases">
        <title>Complete genome sequence of Pseudomonas veronii strain PVy, a versatile degrader capable of using multiple contaminants as sole carbon sources.</title>
        <authorList>
            <person name="Lopez-Echartea E."/>
            <person name="Ridl J."/>
            <person name="Pajer P."/>
            <person name="Strejcek M."/>
            <person name="Suman J."/>
            <person name="Uhlik O."/>
        </authorList>
    </citation>
    <scope>NUCLEOTIDE SEQUENCE [LARGE SCALE GENOMIC DNA]</scope>
    <source>
        <strain evidence="2">Pvy</strain>
    </source>
</reference>
<gene>
    <name evidence="1" type="ORF">E4167_01770</name>
</gene>
<organism evidence="1 2">
    <name type="scientific">Pseudomonas veronii</name>
    <dbReference type="NCBI Taxonomy" id="76761"/>
    <lineage>
        <taxon>Bacteria</taxon>
        <taxon>Pseudomonadati</taxon>
        <taxon>Pseudomonadota</taxon>
        <taxon>Gammaproteobacteria</taxon>
        <taxon>Pseudomonadales</taxon>
        <taxon>Pseudomonadaceae</taxon>
        <taxon>Pseudomonas</taxon>
    </lineage>
</organism>
<dbReference type="Proteomes" id="UP000298274">
    <property type="component" value="Chromosome"/>
</dbReference>
<evidence type="ECO:0000313" key="1">
    <source>
        <dbReference type="EMBL" id="QCG64515.1"/>
    </source>
</evidence>